<protein>
    <submittedName>
        <fullName evidence="3">Uncharacterized protein</fullName>
    </submittedName>
</protein>
<feature type="compositionally biased region" description="Basic and acidic residues" evidence="1">
    <location>
        <begin position="38"/>
        <end position="110"/>
    </location>
</feature>
<sequence length="379" mass="43775">MRKLTTIILAMLMTMSITGIRANTPQGGNLRINPNYTNEEKINKPDEKTESKYRKNSKESPAKAEEKIKQDKKQDTKQSANKEEKNTKTEVKTEKETKKDEVKAEKEEVKKLEKTEKIENEKTNKDETEKSDNYEKIENVKEEKKNDKEDKKELEEEKALELSAVFETQMPKFFTGELPIKGFLNELDYPKNIKFTPMINKKLPEIEEIPQEILNMMGAIYVKKDHVLAKAGVFGIEFPKILFIPEAEGMFLENGIDKRLVKPILGFNTKFVNAGTIVNEFLKNLIAKVRNDNLPIPYDFANADIDEVMQFQRDEKNPDLYSAGLRGKMLIDGFVLPVTMKVDFMRKGDVYRIIFIAYDDSQKEIMEPAEKKILELATQ</sequence>
<dbReference type="RefSeq" id="WP_007556067.1">
    <property type="nucleotide sequence ID" value="NZ_GL878519.1"/>
</dbReference>
<keyword evidence="4" id="KW-1185">Reference proteome</keyword>
<reference evidence="3 4" key="1">
    <citation type="submission" date="2011-02" db="EMBL/GenBank/DDBJ databases">
        <authorList>
            <person name="Muzny D."/>
            <person name="Qin X."/>
            <person name="Deng J."/>
            <person name="Jiang H."/>
            <person name="Liu Y."/>
            <person name="Qu J."/>
            <person name="Song X.-Z."/>
            <person name="Zhang L."/>
            <person name="Thornton R."/>
            <person name="Coyle M."/>
            <person name="Francisco L."/>
            <person name="Jackson L."/>
            <person name="Javaid M."/>
            <person name="Korchina V."/>
            <person name="Kovar C."/>
            <person name="Mata R."/>
            <person name="Mathew T."/>
            <person name="Ngo R."/>
            <person name="Nguyen L."/>
            <person name="Nguyen N."/>
            <person name="Okwuonu G."/>
            <person name="Ongeri F."/>
            <person name="Pham C."/>
            <person name="Simmons D."/>
            <person name="Wilczek-Boney K."/>
            <person name="Hale W."/>
            <person name="Jakkamsetti A."/>
            <person name="Pham P."/>
            <person name="Ruth R."/>
            <person name="San Lucas F."/>
            <person name="Warren J."/>
            <person name="Zhang J."/>
            <person name="Zhao Z."/>
            <person name="Zhou C."/>
            <person name="Zhu D."/>
            <person name="Lee S."/>
            <person name="Bess C."/>
            <person name="Blankenburg K."/>
            <person name="Forbes L."/>
            <person name="Fu Q."/>
            <person name="Gubbala S."/>
            <person name="Hirani K."/>
            <person name="Jayaseelan J.C."/>
            <person name="Lara F."/>
            <person name="Munidasa M."/>
            <person name="Palculict T."/>
            <person name="Patil S."/>
            <person name="Pu L.-L."/>
            <person name="Saada N."/>
            <person name="Tang L."/>
            <person name="Weissenberger G."/>
            <person name="Zhu Y."/>
            <person name="Hemphill L."/>
            <person name="Shang Y."/>
            <person name="Youmans B."/>
            <person name="Ayvaz T."/>
            <person name="Ross M."/>
            <person name="Santibanez J."/>
            <person name="Aqrawi P."/>
            <person name="Gross S."/>
            <person name="Joshi V."/>
            <person name="Fowler G."/>
            <person name="Nazareth L."/>
            <person name="Reid J."/>
            <person name="Worley K."/>
            <person name="Petrosino J."/>
            <person name="Highlander S."/>
            <person name="Gibbs R."/>
        </authorList>
    </citation>
    <scope>NUCLEOTIDE SEQUENCE [LARGE SCALE GENOMIC DNA]</scope>
    <source>
        <strain evidence="3 4">DSM 19965</strain>
    </source>
</reference>
<dbReference type="HOGENOM" id="CLU_729066_0_0_9"/>
<feature type="region of interest" description="Disordered" evidence="1">
    <location>
        <begin position="122"/>
        <end position="152"/>
    </location>
</feature>
<evidence type="ECO:0000313" key="4">
    <source>
        <dbReference type="Proteomes" id="UP000003503"/>
    </source>
</evidence>
<proteinExistence type="predicted"/>
<feature type="compositionally biased region" description="Polar residues" evidence="1">
    <location>
        <begin position="21"/>
        <end position="37"/>
    </location>
</feature>
<gene>
    <name evidence="3" type="ORF">HMPREF9083_0762</name>
</gene>
<evidence type="ECO:0000256" key="1">
    <source>
        <dbReference type="SAM" id="MobiDB-lite"/>
    </source>
</evidence>
<dbReference type="AlphaFoldDB" id="F2BX74"/>
<organism evidence="3 4">
    <name type="scientific">Dialister micraerophilus DSM 19965</name>
    <dbReference type="NCBI Taxonomy" id="888062"/>
    <lineage>
        <taxon>Bacteria</taxon>
        <taxon>Bacillati</taxon>
        <taxon>Bacillota</taxon>
        <taxon>Negativicutes</taxon>
        <taxon>Veillonellales</taxon>
        <taxon>Veillonellaceae</taxon>
        <taxon>Dialister</taxon>
    </lineage>
</organism>
<dbReference type="EMBL" id="AFBB01000016">
    <property type="protein sequence ID" value="EGF13639.1"/>
    <property type="molecule type" value="Genomic_DNA"/>
</dbReference>
<evidence type="ECO:0000313" key="3">
    <source>
        <dbReference type="EMBL" id="EGF13639.1"/>
    </source>
</evidence>
<keyword evidence="2" id="KW-0732">Signal</keyword>
<feature type="signal peptide" evidence="2">
    <location>
        <begin position="1"/>
        <end position="21"/>
    </location>
</feature>
<accession>F2BX74</accession>
<evidence type="ECO:0000256" key="2">
    <source>
        <dbReference type="SAM" id="SignalP"/>
    </source>
</evidence>
<name>F2BX74_9FIRM</name>
<feature type="region of interest" description="Disordered" evidence="1">
    <location>
        <begin position="21"/>
        <end position="110"/>
    </location>
</feature>
<comment type="caution">
    <text evidence="3">The sequence shown here is derived from an EMBL/GenBank/DDBJ whole genome shotgun (WGS) entry which is preliminary data.</text>
</comment>
<feature type="chain" id="PRO_5039111862" evidence="2">
    <location>
        <begin position="22"/>
        <end position="379"/>
    </location>
</feature>
<dbReference type="STRING" id="888062.HMPREF9083_0762"/>
<dbReference type="Proteomes" id="UP000003503">
    <property type="component" value="Unassembled WGS sequence"/>
</dbReference>